<feature type="region of interest" description="Disordered" evidence="1">
    <location>
        <begin position="1"/>
        <end position="73"/>
    </location>
</feature>
<organism evidence="2 3">
    <name type="scientific">Colletotrichum zoysiae</name>
    <dbReference type="NCBI Taxonomy" id="1216348"/>
    <lineage>
        <taxon>Eukaryota</taxon>
        <taxon>Fungi</taxon>
        <taxon>Dikarya</taxon>
        <taxon>Ascomycota</taxon>
        <taxon>Pezizomycotina</taxon>
        <taxon>Sordariomycetes</taxon>
        <taxon>Hypocreomycetidae</taxon>
        <taxon>Glomerellales</taxon>
        <taxon>Glomerellaceae</taxon>
        <taxon>Colletotrichum</taxon>
        <taxon>Colletotrichum graminicola species complex</taxon>
    </lineage>
</organism>
<feature type="compositionally biased region" description="Low complexity" evidence="1">
    <location>
        <begin position="43"/>
        <end position="55"/>
    </location>
</feature>
<dbReference type="EMBL" id="MU843153">
    <property type="protein sequence ID" value="KAK2020963.1"/>
    <property type="molecule type" value="Genomic_DNA"/>
</dbReference>
<evidence type="ECO:0000313" key="3">
    <source>
        <dbReference type="Proteomes" id="UP001232148"/>
    </source>
</evidence>
<evidence type="ECO:0000256" key="1">
    <source>
        <dbReference type="SAM" id="MobiDB-lite"/>
    </source>
</evidence>
<gene>
    <name evidence="2" type="ORF">LX32DRAFT_282241</name>
</gene>
<feature type="compositionally biased region" description="Basic and acidic residues" evidence="1">
    <location>
        <begin position="134"/>
        <end position="145"/>
    </location>
</feature>
<dbReference type="Proteomes" id="UP001232148">
    <property type="component" value="Unassembled WGS sequence"/>
</dbReference>
<dbReference type="AlphaFoldDB" id="A0AAD9H2N6"/>
<name>A0AAD9H2N6_9PEZI</name>
<comment type="caution">
    <text evidence="2">The sequence shown here is derived from an EMBL/GenBank/DDBJ whole genome shotgun (WGS) entry which is preliminary data.</text>
</comment>
<feature type="compositionally biased region" description="Polar residues" evidence="1">
    <location>
        <begin position="115"/>
        <end position="126"/>
    </location>
</feature>
<keyword evidence="3" id="KW-1185">Reference proteome</keyword>
<reference evidence="2" key="1">
    <citation type="submission" date="2021-06" db="EMBL/GenBank/DDBJ databases">
        <title>Comparative genomics, transcriptomics and evolutionary studies reveal genomic signatures of adaptation to plant cell wall in hemibiotrophic fungi.</title>
        <authorList>
            <consortium name="DOE Joint Genome Institute"/>
            <person name="Baroncelli R."/>
            <person name="Diaz J.F."/>
            <person name="Benocci T."/>
            <person name="Peng M."/>
            <person name="Battaglia E."/>
            <person name="Haridas S."/>
            <person name="Andreopoulos W."/>
            <person name="Labutti K."/>
            <person name="Pangilinan J."/>
            <person name="Floch G.L."/>
            <person name="Makela M.R."/>
            <person name="Henrissat B."/>
            <person name="Grigoriev I.V."/>
            <person name="Crouch J.A."/>
            <person name="De Vries R.P."/>
            <person name="Sukno S.A."/>
            <person name="Thon M.R."/>
        </authorList>
    </citation>
    <scope>NUCLEOTIDE SEQUENCE</scope>
    <source>
        <strain evidence="2">MAFF235873</strain>
    </source>
</reference>
<proteinExistence type="predicted"/>
<sequence length="145" mass="15699">MAHPHTTLAPTRGEQGRASAEETAGGFRSFPSGTVREIGVSLPTGPGATPTNPGRPRGDPHATSPPPPPLRKTVTTRTTYLVRCPPPPRNPVSFLHHLHHRMRGKTSHRLELLSTRSSDPMPSSGTWGLGGEGPWRRDPSFPRLE</sequence>
<accession>A0AAD9H2N6</accession>
<feature type="region of interest" description="Disordered" evidence="1">
    <location>
        <begin position="115"/>
        <end position="145"/>
    </location>
</feature>
<evidence type="ECO:0000313" key="2">
    <source>
        <dbReference type="EMBL" id="KAK2020963.1"/>
    </source>
</evidence>
<protein>
    <submittedName>
        <fullName evidence="2">Uncharacterized protein</fullName>
    </submittedName>
</protein>